<comment type="caution">
    <text evidence="1">The sequence shown here is derived from an EMBL/GenBank/DDBJ whole genome shotgun (WGS) entry which is preliminary data.</text>
</comment>
<accession>A0AAN9Q6X5</accession>
<organism evidence="1 2">
    <name type="scientific">Canavalia gladiata</name>
    <name type="common">Sword bean</name>
    <name type="synonym">Dolichos gladiatus</name>
    <dbReference type="NCBI Taxonomy" id="3824"/>
    <lineage>
        <taxon>Eukaryota</taxon>
        <taxon>Viridiplantae</taxon>
        <taxon>Streptophyta</taxon>
        <taxon>Embryophyta</taxon>
        <taxon>Tracheophyta</taxon>
        <taxon>Spermatophyta</taxon>
        <taxon>Magnoliopsida</taxon>
        <taxon>eudicotyledons</taxon>
        <taxon>Gunneridae</taxon>
        <taxon>Pentapetalae</taxon>
        <taxon>rosids</taxon>
        <taxon>fabids</taxon>
        <taxon>Fabales</taxon>
        <taxon>Fabaceae</taxon>
        <taxon>Papilionoideae</taxon>
        <taxon>50 kb inversion clade</taxon>
        <taxon>NPAAA clade</taxon>
        <taxon>indigoferoid/millettioid clade</taxon>
        <taxon>Phaseoleae</taxon>
        <taxon>Canavalia</taxon>
    </lineage>
</organism>
<dbReference type="AlphaFoldDB" id="A0AAN9Q6X5"/>
<keyword evidence="2" id="KW-1185">Reference proteome</keyword>
<dbReference type="Proteomes" id="UP001367508">
    <property type="component" value="Unassembled WGS sequence"/>
</dbReference>
<gene>
    <name evidence="1" type="ORF">VNO77_27895</name>
</gene>
<protein>
    <submittedName>
        <fullName evidence="1">Uncharacterized protein</fullName>
    </submittedName>
</protein>
<sequence>MIAITVAASQDFFCFSSLSLSVHTGTLQQQRHLRASYVSAFAAHLSLSVPTLVDLTRITVARLHAHHYLIVVTSSLHWGNYPADASWAPQSLTFLYHLLPTHKTPNPR</sequence>
<evidence type="ECO:0000313" key="2">
    <source>
        <dbReference type="Proteomes" id="UP001367508"/>
    </source>
</evidence>
<evidence type="ECO:0000313" key="1">
    <source>
        <dbReference type="EMBL" id="KAK7324362.1"/>
    </source>
</evidence>
<dbReference type="EMBL" id="JAYMYQ010000006">
    <property type="protein sequence ID" value="KAK7324362.1"/>
    <property type="molecule type" value="Genomic_DNA"/>
</dbReference>
<reference evidence="1 2" key="1">
    <citation type="submission" date="2024-01" db="EMBL/GenBank/DDBJ databases">
        <title>The genomes of 5 underutilized Papilionoideae crops provide insights into root nodulation and disease resistanc.</title>
        <authorList>
            <person name="Jiang F."/>
        </authorList>
    </citation>
    <scope>NUCLEOTIDE SEQUENCE [LARGE SCALE GENOMIC DNA]</scope>
    <source>
        <strain evidence="1">LVBAO_FW01</strain>
        <tissue evidence="1">Leaves</tissue>
    </source>
</reference>
<proteinExistence type="predicted"/>
<name>A0AAN9Q6X5_CANGL</name>